<evidence type="ECO:0000313" key="2">
    <source>
        <dbReference type="EMBL" id="GMH17029.1"/>
    </source>
</evidence>
<keyword evidence="1" id="KW-0472">Membrane</keyword>
<gene>
    <name evidence="2" type="ORF">Nepgr_018870</name>
</gene>
<organism evidence="2 3">
    <name type="scientific">Nepenthes gracilis</name>
    <name type="common">Slender pitcher plant</name>
    <dbReference type="NCBI Taxonomy" id="150966"/>
    <lineage>
        <taxon>Eukaryota</taxon>
        <taxon>Viridiplantae</taxon>
        <taxon>Streptophyta</taxon>
        <taxon>Embryophyta</taxon>
        <taxon>Tracheophyta</taxon>
        <taxon>Spermatophyta</taxon>
        <taxon>Magnoliopsida</taxon>
        <taxon>eudicotyledons</taxon>
        <taxon>Gunneridae</taxon>
        <taxon>Pentapetalae</taxon>
        <taxon>Caryophyllales</taxon>
        <taxon>Nepenthaceae</taxon>
        <taxon>Nepenthes</taxon>
    </lineage>
</organism>
<name>A0AAD3SUM5_NEPGR</name>
<dbReference type="Proteomes" id="UP001279734">
    <property type="component" value="Unassembled WGS sequence"/>
</dbReference>
<keyword evidence="3" id="KW-1185">Reference proteome</keyword>
<feature type="transmembrane region" description="Helical" evidence="1">
    <location>
        <begin position="113"/>
        <end position="135"/>
    </location>
</feature>
<sequence length="149" mass="16466">MTSAILQGDHRGEDQRSCNSLGMLRRNIEVFRTQFEIPSPRADVDYSITRSRQDGMFSLADLDDMALMGIPVPSLSRSQYGQPRSMGAAVRFGRRGRVGSTGHTGSYYHKFSVWALACLILCMASIGIVVTNVSVGDIPLMLSLWSYDL</sequence>
<dbReference type="EMBL" id="BSYO01000017">
    <property type="protein sequence ID" value="GMH17029.1"/>
    <property type="molecule type" value="Genomic_DNA"/>
</dbReference>
<keyword evidence="1" id="KW-1133">Transmembrane helix</keyword>
<protein>
    <submittedName>
        <fullName evidence="2">Uncharacterized protein</fullName>
    </submittedName>
</protein>
<evidence type="ECO:0000313" key="3">
    <source>
        <dbReference type="Proteomes" id="UP001279734"/>
    </source>
</evidence>
<reference evidence="2" key="1">
    <citation type="submission" date="2023-05" db="EMBL/GenBank/DDBJ databases">
        <title>Nepenthes gracilis genome sequencing.</title>
        <authorList>
            <person name="Fukushima K."/>
        </authorList>
    </citation>
    <scope>NUCLEOTIDE SEQUENCE</scope>
    <source>
        <strain evidence="2">SING2019-196</strain>
    </source>
</reference>
<evidence type="ECO:0000256" key="1">
    <source>
        <dbReference type="SAM" id="Phobius"/>
    </source>
</evidence>
<keyword evidence="1" id="KW-0812">Transmembrane</keyword>
<accession>A0AAD3SUM5</accession>
<comment type="caution">
    <text evidence="2">The sequence shown here is derived from an EMBL/GenBank/DDBJ whole genome shotgun (WGS) entry which is preliminary data.</text>
</comment>
<dbReference type="AlphaFoldDB" id="A0AAD3SUM5"/>
<proteinExistence type="predicted"/>